<dbReference type="EMBL" id="CP031769">
    <property type="protein sequence ID" value="AXR06314.1"/>
    <property type="molecule type" value="Genomic_DNA"/>
</dbReference>
<evidence type="ECO:0000313" key="2">
    <source>
        <dbReference type="Proteomes" id="UP000262073"/>
    </source>
</evidence>
<dbReference type="KEGG" id="salm:D0Y50_08025"/>
<organism evidence="1 2">
    <name type="scientific">Salinimonas sediminis</name>
    <dbReference type="NCBI Taxonomy" id="2303538"/>
    <lineage>
        <taxon>Bacteria</taxon>
        <taxon>Pseudomonadati</taxon>
        <taxon>Pseudomonadota</taxon>
        <taxon>Gammaproteobacteria</taxon>
        <taxon>Alteromonadales</taxon>
        <taxon>Alteromonadaceae</taxon>
        <taxon>Alteromonas/Salinimonas group</taxon>
        <taxon>Salinimonas</taxon>
    </lineage>
</organism>
<keyword evidence="2" id="KW-1185">Reference proteome</keyword>
<dbReference type="Proteomes" id="UP000262073">
    <property type="component" value="Chromosome"/>
</dbReference>
<proteinExistence type="predicted"/>
<dbReference type="RefSeq" id="WP_117316343.1">
    <property type="nucleotide sequence ID" value="NZ_CP031769.1"/>
</dbReference>
<gene>
    <name evidence="1" type="ORF">D0Y50_08025</name>
</gene>
<keyword evidence="1" id="KW-0378">Hydrolase</keyword>
<dbReference type="AlphaFoldDB" id="A0A346NLA7"/>
<name>A0A346NLA7_9ALTE</name>
<accession>A0A346NLA7</accession>
<sequence length="116" mass="12969">MIEHTSNAFQLPLPLDSGVVPHPKPKGWRYLLANTVGFSKEVENGIRIQKPGREKLGIWIKRLIESGKCESVYVENLILNNQETLEVAVMCKQYDVSLVNITVSAEAPNKVVVGPW</sequence>
<dbReference type="OrthoDB" id="6386063at2"/>
<dbReference type="GO" id="GO:0016787">
    <property type="term" value="F:hydrolase activity"/>
    <property type="evidence" value="ECO:0007669"/>
    <property type="project" value="UniProtKB-KW"/>
</dbReference>
<protein>
    <submittedName>
        <fullName evidence="1">Deoxyguanosinetriphosphate triphosphohydrolase</fullName>
    </submittedName>
</protein>
<evidence type="ECO:0000313" key="1">
    <source>
        <dbReference type="EMBL" id="AXR06314.1"/>
    </source>
</evidence>
<reference evidence="1 2" key="1">
    <citation type="submission" date="2018-08" db="EMBL/GenBank/DDBJ databases">
        <title>Salinimonas sediminis sp. nov., a piezophilic bacterium isolated from a deep-sea sediment sample from the New Britain Trench.</title>
        <authorList>
            <person name="Cao J."/>
        </authorList>
    </citation>
    <scope>NUCLEOTIDE SEQUENCE [LARGE SCALE GENOMIC DNA]</scope>
    <source>
        <strain evidence="1 2">N102</strain>
    </source>
</reference>